<feature type="domain" description="Oxidoreductase molybdopterin-binding" evidence="5">
    <location>
        <begin position="79"/>
        <end position="249"/>
    </location>
</feature>
<keyword evidence="2" id="KW-0500">Molybdenum</keyword>
<sequence>MRQTALAVGTLAGVSHLPAEETITLPFENGERRLVKFPQKRPLILLTQRPPQLETPFSVFREGVLTPNDAFFVRYHLQNIPRKIDVKTFRLEVKGLVKSPLALSLDELKTQFENTEVVAVNQCSGNSRGFFKPRVGGGQLAHGAMGNARWRGVRLKDVLNKAGLQEGAKQVVCNGLDTAPLPQTPDFIKALEVDHALDGEILLAWEMNGEPLPLLNGYPLRLVVPGYFGTYWIKHLNELTVVKDAFDGFFMAAGYRIPATPGGCIEPGTTPASTVPITQFTIRSFITSHETGAKVEKGRAIQLSGIAFDAGRGITDVTVSDDGGKTWRTAVLGKDHGRYSFRPWTFDWAPSQNGEVELKCRATNRLGETQPLEPLWNPAGYMRNVVETTRVSVG</sequence>
<dbReference type="Proteomes" id="UP000253426">
    <property type="component" value="Unassembled WGS sequence"/>
</dbReference>
<dbReference type="SUPFAM" id="SSF56524">
    <property type="entry name" value="Oxidoreductase molybdopterin-binding domain"/>
    <property type="match status" value="1"/>
</dbReference>
<dbReference type="AlphaFoldDB" id="A0A366HVA1"/>
<evidence type="ECO:0000256" key="1">
    <source>
        <dbReference type="ARBA" id="ARBA00001924"/>
    </source>
</evidence>
<dbReference type="InterPro" id="IPR036374">
    <property type="entry name" value="OxRdtase_Mopterin-bd_sf"/>
</dbReference>
<dbReference type="Pfam" id="PF00174">
    <property type="entry name" value="Oxidored_molyb"/>
    <property type="match status" value="1"/>
</dbReference>
<dbReference type="EMBL" id="QNRR01000001">
    <property type="protein sequence ID" value="RBP47228.1"/>
    <property type="molecule type" value="Genomic_DNA"/>
</dbReference>
<evidence type="ECO:0000313" key="7">
    <source>
        <dbReference type="EMBL" id="RBP47228.1"/>
    </source>
</evidence>
<dbReference type="Gene3D" id="3.90.420.10">
    <property type="entry name" value="Oxidoreductase, molybdopterin-binding domain"/>
    <property type="match status" value="1"/>
</dbReference>
<dbReference type="Pfam" id="PF03404">
    <property type="entry name" value="Mo-co_dimer"/>
    <property type="match status" value="1"/>
</dbReference>
<keyword evidence="4" id="KW-0560">Oxidoreductase</keyword>
<keyword evidence="8" id="KW-1185">Reference proteome</keyword>
<evidence type="ECO:0000259" key="6">
    <source>
        <dbReference type="Pfam" id="PF03404"/>
    </source>
</evidence>
<gene>
    <name evidence="7" type="ORF">DES53_10125</name>
</gene>
<dbReference type="GO" id="GO:0030151">
    <property type="term" value="F:molybdenum ion binding"/>
    <property type="evidence" value="ECO:0007669"/>
    <property type="project" value="InterPro"/>
</dbReference>
<dbReference type="InterPro" id="IPR008335">
    <property type="entry name" value="Mopterin_OxRdtase_euk"/>
</dbReference>
<dbReference type="InterPro" id="IPR014756">
    <property type="entry name" value="Ig_E-set"/>
</dbReference>
<dbReference type="RefSeq" id="WP_245958057.1">
    <property type="nucleotide sequence ID" value="NZ_QNRR01000001.1"/>
</dbReference>
<proteinExistence type="predicted"/>
<keyword evidence="3" id="KW-0479">Metal-binding</keyword>
<feature type="domain" description="Moybdenum cofactor oxidoreductase dimerisation" evidence="6">
    <location>
        <begin position="277"/>
        <end position="385"/>
    </location>
</feature>
<accession>A0A366HVA1</accession>
<dbReference type="PANTHER" id="PTHR19372:SF7">
    <property type="entry name" value="SULFITE OXIDASE, MITOCHONDRIAL"/>
    <property type="match status" value="1"/>
</dbReference>
<evidence type="ECO:0000256" key="4">
    <source>
        <dbReference type="ARBA" id="ARBA00023002"/>
    </source>
</evidence>
<comment type="cofactor">
    <cofactor evidence="1">
        <name>Mo-molybdopterin</name>
        <dbReference type="ChEBI" id="CHEBI:71302"/>
    </cofactor>
</comment>
<dbReference type="GO" id="GO:0020037">
    <property type="term" value="F:heme binding"/>
    <property type="evidence" value="ECO:0007669"/>
    <property type="project" value="TreeGrafter"/>
</dbReference>
<reference evidence="7 8" key="1">
    <citation type="submission" date="2018-06" db="EMBL/GenBank/DDBJ databases">
        <title>Genomic Encyclopedia of Type Strains, Phase IV (KMG-IV): sequencing the most valuable type-strain genomes for metagenomic binning, comparative biology and taxonomic classification.</title>
        <authorList>
            <person name="Goeker M."/>
        </authorList>
    </citation>
    <scope>NUCLEOTIDE SEQUENCE [LARGE SCALE GENOMIC DNA]</scope>
    <source>
        <strain evidence="7 8">DSM 25532</strain>
    </source>
</reference>
<organism evidence="7 8">
    <name type="scientific">Roseimicrobium gellanilyticum</name>
    <dbReference type="NCBI Taxonomy" id="748857"/>
    <lineage>
        <taxon>Bacteria</taxon>
        <taxon>Pseudomonadati</taxon>
        <taxon>Verrucomicrobiota</taxon>
        <taxon>Verrucomicrobiia</taxon>
        <taxon>Verrucomicrobiales</taxon>
        <taxon>Verrucomicrobiaceae</taxon>
        <taxon>Roseimicrobium</taxon>
    </lineage>
</organism>
<dbReference type="SUPFAM" id="SSF81296">
    <property type="entry name" value="E set domains"/>
    <property type="match status" value="1"/>
</dbReference>
<evidence type="ECO:0000256" key="3">
    <source>
        <dbReference type="ARBA" id="ARBA00022723"/>
    </source>
</evidence>
<name>A0A366HVA1_9BACT</name>
<dbReference type="InterPro" id="IPR000572">
    <property type="entry name" value="OxRdtase_Mopterin-bd_dom"/>
</dbReference>
<dbReference type="GO" id="GO:0043546">
    <property type="term" value="F:molybdopterin cofactor binding"/>
    <property type="evidence" value="ECO:0007669"/>
    <property type="project" value="TreeGrafter"/>
</dbReference>
<evidence type="ECO:0000256" key="2">
    <source>
        <dbReference type="ARBA" id="ARBA00022505"/>
    </source>
</evidence>
<dbReference type="PANTHER" id="PTHR19372">
    <property type="entry name" value="SULFITE REDUCTASE"/>
    <property type="match status" value="1"/>
</dbReference>
<dbReference type="GO" id="GO:0008482">
    <property type="term" value="F:sulfite oxidase activity"/>
    <property type="evidence" value="ECO:0007669"/>
    <property type="project" value="TreeGrafter"/>
</dbReference>
<evidence type="ECO:0000259" key="5">
    <source>
        <dbReference type="Pfam" id="PF00174"/>
    </source>
</evidence>
<dbReference type="PRINTS" id="PR00407">
    <property type="entry name" value="EUMOPTERIN"/>
</dbReference>
<dbReference type="InterPro" id="IPR005066">
    <property type="entry name" value="MoCF_OxRdtse_dimer"/>
</dbReference>
<evidence type="ECO:0000313" key="8">
    <source>
        <dbReference type="Proteomes" id="UP000253426"/>
    </source>
</evidence>
<dbReference type="Gene3D" id="2.60.40.650">
    <property type="match status" value="1"/>
</dbReference>
<comment type="caution">
    <text evidence="7">The sequence shown here is derived from an EMBL/GenBank/DDBJ whole genome shotgun (WGS) entry which is preliminary data.</text>
</comment>
<dbReference type="GO" id="GO:0006790">
    <property type="term" value="P:sulfur compound metabolic process"/>
    <property type="evidence" value="ECO:0007669"/>
    <property type="project" value="TreeGrafter"/>
</dbReference>
<protein>
    <submittedName>
        <fullName evidence="7">Sulfite dehydrogenase (Cytochrome) subunit SorA apoprotein</fullName>
    </submittedName>
</protein>
<dbReference type="FunFam" id="3.90.420.10:FF:000007">
    <property type="entry name" value="Sulfite:cytochrome c oxidoreductase subunit A"/>
    <property type="match status" value="1"/>
</dbReference>